<evidence type="ECO:0000256" key="3">
    <source>
        <dbReference type="ARBA" id="ARBA00023211"/>
    </source>
</evidence>
<dbReference type="AlphaFoldDB" id="A0A7M1XL14"/>
<feature type="domain" description="Creatinase N-terminal" evidence="5">
    <location>
        <begin position="7"/>
        <end position="121"/>
    </location>
</feature>
<proteinExistence type="predicted"/>
<organism evidence="7 8">
    <name type="scientific">Treponema rectale</name>
    <dbReference type="NCBI Taxonomy" id="744512"/>
    <lineage>
        <taxon>Bacteria</taxon>
        <taxon>Pseudomonadati</taxon>
        <taxon>Spirochaetota</taxon>
        <taxon>Spirochaetia</taxon>
        <taxon>Spirochaetales</taxon>
        <taxon>Treponemataceae</taxon>
        <taxon>Treponema</taxon>
    </lineage>
</organism>
<accession>A0A7M1XL14</accession>
<keyword evidence="3" id="KW-0464">Manganese</keyword>
<dbReference type="GO" id="GO:0046872">
    <property type="term" value="F:metal ion binding"/>
    <property type="evidence" value="ECO:0007669"/>
    <property type="project" value="UniProtKB-KW"/>
</dbReference>
<keyword evidence="2" id="KW-0378">Hydrolase</keyword>
<dbReference type="SUPFAM" id="SSF53092">
    <property type="entry name" value="Creatinase/prolidase N-terminal domain"/>
    <property type="match status" value="1"/>
</dbReference>
<protein>
    <submittedName>
        <fullName evidence="7">M24 family metallopeptidase</fullName>
    </submittedName>
</protein>
<feature type="domain" description="Peptidase M24 C-terminal" evidence="6">
    <location>
        <begin position="527"/>
        <end position="587"/>
    </location>
</feature>
<dbReference type="FunFam" id="3.90.230.10:FF:000007">
    <property type="entry name" value="Xaa-Pro aminopeptidase P"/>
    <property type="match status" value="1"/>
</dbReference>
<feature type="domain" description="Peptidase M24" evidence="4">
    <location>
        <begin position="297"/>
        <end position="516"/>
    </location>
</feature>
<dbReference type="InterPro" id="IPR036005">
    <property type="entry name" value="Creatinase/aminopeptidase-like"/>
</dbReference>
<dbReference type="EMBL" id="CP031517">
    <property type="protein sequence ID" value="QOS39491.1"/>
    <property type="molecule type" value="Genomic_DNA"/>
</dbReference>
<dbReference type="SUPFAM" id="SSF55920">
    <property type="entry name" value="Creatinase/aminopeptidase"/>
    <property type="match status" value="1"/>
</dbReference>
<name>A0A7M1XL14_9SPIR</name>
<evidence type="ECO:0000313" key="8">
    <source>
        <dbReference type="Proteomes" id="UP000593591"/>
    </source>
</evidence>
<dbReference type="KEGG" id="trc:DYE49_03065"/>
<sequence length="589" mass="66932">MNIFDERIQALQAKMKQDDVKAYIIPATDPHMSEESAKRFTAERFYFCAFKGNDGTLLVTQDSCYIYTDGRYWTAAEEDLKGTNCQLVYAGKAGVPTLAEFVRSNNLYPLGLDASLFSFGDLKNFYIDEDHKIRQVSYRYMVKNLPSLPKEKIFRIPANLLSTTRCQRVEMAMSETFDKGAKALVITTLDDIAYILGYRGRDIECTPVFYSYLYIDEECVLHLFIDKDKLPENFDDDVIVHDYDSFYDFLKEKKDVPTLVDKNTTNARICSILKKKVFANNPTIKQKAIKGEVEIANMKRVNAIDGVAVLKLMKHVDDEIQKGNLTEQNCAEFIDAARLSSPDCFDLSFTTIAAVDSNAAMMHYAPTKEKFATLTLDNQLLLVDSGGQYYGGTTDTTRTFIVSKNVTDEIKHDYTLTLKSQISLTTSVFEKGCSGHELDITAREIMWKEGLDYKCGTGHGVGYMSCVHEGPIGFRYYHREGVFDDGQLAPGHIITIEPGVYKAHKHGIRLENDLLVVPAYETDDGIFYGFETITYAPYDRRGIDVSMLTDKEIKWFNDYSKMVEEKLSPLIEDPELLSYLKKQCEPLTR</sequence>
<reference evidence="7 8" key="1">
    <citation type="submission" date="2018-08" db="EMBL/GenBank/DDBJ databases">
        <title>The first complete genome of Treponema rectale (CHPAT), a commensal spirochete of the bovine rectum.</title>
        <authorList>
            <person name="Staton G.J."/>
            <person name="Clegg S.R."/>
            <person name="Carter S.D."/>
            <person name="Radford A.D."/>
            <person name="Darby A."/>
            <person name="Hall N."/>
            <person name="Birtles R.J."/>
            <person name="Evans N.J."/>
        </authorList>
    </citation>
    <scope>NUCLEOTIDE SEQUENCE [LARGE SCALE GENOMIC DNA]</scope>
    <source>
        <strain evidence="7 8">CHPA</strain>
    </source>
</reference>
<evidence type="ECO:0000259" key="6">
    <source>
        <dbReference type="Pfam" id="PF16188"/>
    </source>
</evidence>
<dbReference type="PANTHER" id="PTHR43763:SF6">
    <property type="entry name" value="XAA-PRO AMINOPEPTIDASE 1"/>
    <property type="match status" value="1"/>
</dbReference>
<keyword evidence="1" id="KW-0479">Metal-binding</keyword>
<dbReference type="InterPro" id="IPR000994">
    <property type="entry name" value="Pept_M24"/>
</dbReference>
<dbReference type="Proteomes" id="UP000593591">
    <property type="component" value="Chromosome"/>
</dbReference>
<evidence type="ECO:0000256" key="1">
    <source>
        <dbReference type="ARBA" id="ARBA00022723"/>
    </source>
</evidence>
<evidence type="ECO:0000259" key="4">
    <source>
        <dbReference type="Pfam" id="PF00557"/>
    </source>
</evidence>
<evidence type="ECO:0000313" key="7">
    <source>
        <dbReference type="EMBL" id="QOS39491.1"/>
    </source>
</evidence>
<dbReference type="Gene3D" id="3.40.350.10">
    <property type="entry name" value="Creatinase/prolidase N-terminal domain"/>
    <property type="match status" value="2"/>
</dbReference>
<dbReference type="InterPro" id="IPR029149">
    <property type="entry name" value="Creatin/AminoP/Spt16_N"/>
</dbReference>
<dbReference type="Pfam" id="PF00557">
    <property type="entry name" value="Peptidase_M24"/>
    <property type="match status" value="1"/>
</dbReference>
<dbReference type="Pfam" id="PF16188">
    <property type="entry name" value="Peptidase_M24_C"/>
    <property type="match status" value="1"/>
</dbReference>
<evidence type="ECO:0000256" key="2">
    <source>
        <dbReference type="ARBA" id="ARBA00022801"/>
    </source>
</evidence>
<dbReference type="GO" id="GO:0005737">
    <property type="term" value="C:cytoplasm"/>
    <property type="evidence" value="ECO:0007669"/>
    <property type="project" value="UniProtKB-ARBA"/>
</dbReference>
<evidence type="ECO:0000259" key="5">
    <source>
        <dbReference type="Pfam" id="PF01321"/>
    </source>
</evidence>
<gene>
    <name evidence="7" type="ORF">DYE49_03065</name>
</gene>
<dbReference type="Pfam" id="PF01321">
    <property type="entry name" value="Creatinase_N"/>
    <property type="match status" value="1"/>
</dbReference>
<dbReference type="InterPro" id="IPR050422">
    <property type="entry name" value="X-Pro_aminopeptidase_P"/>
</dbReference>
<dbReference type="PANTHER" id="PTHR43763">
    <property type="entry name" value="XAA-PRO AMINOPEPTIDASE 1"/>
    <property type="match status" value="1"/>
</dbReference>
<dbReference type="Gene3D" id="3.90.230.10">
    <property type="entry name" value="Creatinase/methionine aminopeptidase superfamily"/>
    <property type="match status" value="1"/>
</dbReference>
<dbReference type="InterPro" id="IPR000587">
    <property type="entry name" value="Creatinase_N"/>
</dbReference>
<dbReference type="GO" id="GO:0016787">
    <property type="term" value="F:hydrolase activity"/>
    <property type="evidence" value="ECO:0007669"/>
    <property type="project" value="UniProtKB-KW"/>
</dbReference>
<dbReference type="Pfam" id="PF16189">
    <property type="entry name" value="Creatinase_N_2"/>
    <property type="match status" value="1"/>
</dbReference>
<dbReference type="InterPro" id="IPR032416">
    <property type="entry name" value="Peptidase_M24_C"/>
</dbReference>